<dbReference type="Pfam" id="PF23389">
    <property type="entry name" value="Beta-prop_WDR19_1st"/>
    <property type="match status" value="1"/>
</dbReference>
<dbReference type="Proteomes" id="UP001497382">
    <property type="component" value="Unassembled WGS sequence"/>
</dbReference>
<feature type="domain" description="IF140/IFT172/WDR19 TPR" evidence="14">
    <location>
        <begin position="850"/>
        <end position="1123"/>
    </location>
</feature>
<dbReference type="InterPro" id="IPR039468">
    <property type="entry name" value="WDR19_WD40_rpt"/>
</dbReference>
<evidence type="ECO:0000256" key="5">
    <source>
        <dbReference type="ARBA" id="ARBA00022794"/>
    </source>
</evidence>
<evidence type="ECO:0000256" key="6">
    <source>
        <dbReference type="ARBA" id="ARBA00022803"/>
    </source>
</evidence>
<dbReference type="GO" id="GO:0030991">
    <property type="term" value="C:intraciliary transport particle A"/>
    <property type="evidence" value="ECO:0007669"/>
    <property type="project" value="TreeGrafter"/>
</dbReference>
<evidence type="ECO:0000259" key="11">
    <source>
        <dbReference type="Pfam" id="PF15911"/>
    </source>
</evidence>
<evidence type="ECO:0000256" key="2">
    <source>
        <dbReference type="ARBA" id="ARBA00022490"/>
    </source>
</evidence>
<keyword evidence="9" id="KW-0966">Cell projection</keyword>
<evidence type="ECO:0000256" key="8">
    <source>
        <dbReference type="ARBA" id="ARBA00023212"/>
    </source>
</evidence>
<evidence type="ECO:0000259" key="14">
    <source>
        <dbReference type="Pfam" id="PF24762"/>
    </source>
</evidence>
<dbReference type="PANTHER" id="PTHR14920">
    <property type="entry name" value="OSMOTIC AVOIDANCE ABNORMAL PROTEIN 1/WD REPEAT MEMBRANE PROTEIN"/>
    <property type="match status" value="1"/>
</dbReference>
<dbReference type="Gene3D" id="1.25.40.470">
    <property type="match status" value="2"/>
</dbReference>
<evidence type="ECO:0000259" key="12">
    <source>
        <dbReference type="Pfam" id="PF23145"/>
    </source>
</evidence>
<evidence type="ECO:0008006" key="17">
    <source>
        <dbReference type="Google" id="ProtNLM"/>
    </source>
</evidence>
<feature type="domain" description="WDR19 WD40 repeat" evidence="11">
    <location>
        <begin position="360"/>
        <end position="633"/>
    </location>
</feature>
<evidence type="ECO:0000256" key="10">
    <source>
        <dbReference type="SAM" id="MobiDB-lite"/>
    </source>
</evidence>
<sequence length="1360" mass="152951">MKRVFTIPRRGVSSGPVLFLWQSMSGNFLVLTGLDQVLNIYDRHGEKQHELSLPGICSGMSWDKDGQILSIICEHSNTLLLWDSNTRTVSHVDSGLRDPMTLIVWSKSAPLLAVGTIKGNLLIYSYRTSKKISILGKHNKQITYGAWSQQNYLALVASDKTFTLSNADGDTMFRTTLKGEPSHVQFSSMKQDAPGGGETTVSLILNKKALFLLNIHDPEDPIVLSFQEKYGSVVDYYWHGEGYILLGFSSGFFIVLSTLLKEIGQEMCHVQCFKNNLSYMAFCASEKKVIGCGDDNKVKTYDIRNLQEMLHMITIDDEQYIDGIQWSDDGQLLALAGSEGNLHVYLTKLPVLGSVCSQKLAHLSSLYEVSIYSARKKDNIIKLKIDIEPKFIALGPFHLAVGMNNRAWFYTLSDTGTEFLSDREYLSTVRSLYLNSDYASALIDGKIQLHMIDEPNMPCMERESRIFPDPDQRNTVITCHALTNDFLIFGTDTGMIHLFSLLEWEFCVSTQHPQNTGIKDLQPDFPGTRILIIDSKNAAFICNPLDSSMLVVPNFSSSVTHVLWNHSTLYKGVFIAFDDAKANTFIYISDSVEGSKVEHLHSFVRNDLYPALLVEEEITFLTPTGKTSAMPVPGHQLDVYGYAQDPNQLDNNFQAAIRLQRFDQAYVLSSLMKSEKHWNELAKAALYSLDTEAAYRIFQKLGAGNKVLILEEIKEVEDTKLLAGHIAEFFFKNYELAQNLYLSSSKPSAALEMRKNLFQWDSALKLATTLSPLEVPLISKEYAEQLEFTGDITAALSNYEKGLQIESSDEYLIRRHINVCKAGIARTSIRSGDYRRGIGIAEEINDPVLYQECASILEEMKVTSDAALLYEKGGFIDNAATLYIKLKNWRKVKELLPNISSPKILAQYAKAQEGDGNHAEAAQAYENAFEYADAIRIYLDHIGDPDSAVRIVKNSNSVEGARMVAMFFQHHNDSASAIKFLVISNCLNEALQMAQDTDNMEVYAEAIGKNRDPSDFINIAVYYESKRNYLLAGKYFTLAQRFKKAVKLLLDVSGQDEDKAIELAIQAAGQAQDEQITKQLVGHIMGETDGTVKDLQHIYHLYISLGQIKEAARIAVIMANAEQNSGTYKKAKLLLLGMYAKLKEKGMKIPIGMSHSLMLLHSYSLAKLHMQRGDHMKSARMLIRVSNNLNKFPRHDVQILTTTVFECQKAGLHISAHKAAVMLMRPEYRSKLDPKYKKKIENVVRKYQKNEEEELNMPCPYCDVEVPQTTLYCEHCKYNLPYCIITGHHIVQSDIALCPKCQFPGMLSEFSRSLTIDKTCPMCLSEISSSELIEVDKVPPENFDDEDSNVSSLNKNNTEN</sequence>
<keyword evidence="16" id="KW-1185">Reference proteome</keyword>
<dbReference type="PANTHER" id="PTHR14920:SF0">
    <property type="entry name" value="WD REPEAT DOMAIN 19"/>
    <property type="match status" value="1"/>
</dbReference>
<keyword evidence="3" id="KW-0853">WD repeat</keyword>
<dbReference type="InterPro" id="IPR036322">
    <property type="entry name" value="WD40_repeat_dom_sf"/>
</dbReference>
<accession>A0AAV1ZXX3</accession>
<dbReference type="SUPFAM" id="SSF69322">
    <property type="entry name" value="Tricorn protease domain 2"/>
    <property type="match status" value="1"/>
</dbReference>
<evidence type="ECO:0000256" key="7">
    <source>
        <dbReference type="ARBA" id="ARBA00023069"/>
    </source>
</evidence>
<dbReference type="SMART" id="SM00320">
    <property type="entry name" value="WD40"/>
    <property type="match status" value="5"/>
</dbReference>
<comment type="subcellular location">
    <subcellularLocation>
        <location evidence="1">Cytoplasm</location>
        <location evidence="1">Cytoskeleton</location>
        <location evidence="1">Cilium basal body</location>
    </subcellularLocation>
</comment>
<dbReference type="Pfam" id="PF24762">
    <property type="entry name" value="TPR_IF140-IFT172"/>
    <property type="match status" value="2"/>
</dbReference>
<gene>
    <name evidence="15" type="ORF">LARSCL_LOCUS8768</name>
</gene>
<dbReference type="InterPro" id="IPR056170">
    <property type="entry name" value="Znf_IFT121-like"/>
</dbReference>
<keyword evidence="4" id="KW-0677">Repeat</keyword>
<dbReference type="InterPro" id="IPR056168">
    <property type="entry name" value="TPR_IF140/IFT172/WDR19"/>
</dbReference>
<dbReference type="SUPFAM" id="SSF50978">
    <property type="entry name" value="WD40 repeat-like"/>
    <property type="match status" value="1"/>
</dbReference>
<dbReference type="GO" id="GO:0035721">
    <property type="term" value="P:intraciliary retrograde transport"/>
    <property type="evidence" value="ECO:0007669"/>
    <property type="project" value="InterPro"/>
</dbReference>
<feature type="domain" description="IF140/IFT172/WDR19 TPR" evidence="14">
    <location>
        <begin position="662"/>
        <end position="801"/>
    </location>
</feature>
<keyword evidence="8" id="KW-0206">Cytoskeleton</keyword>
<dbReference type="FunFam" id="2.130.10.10:FF:000242">
    <property type="entry name" value="WD repeat domain 19, isoform CRA_a"/>
    <property type="match status" value="1"/>
</dbReference>
<dbReference type="EMBL" id="CAXIEN010000095">
    <property type="protein sequence ID" value="CAL1276625.1"/>
    <property type="molecule type" value="Genomic_DNA"/>
</dbReference>
<feature type="compositionally biased region" description="Polar residues" evidence="10">
    <location>
        <begin position="1349"/>
        <end position="1360"/>
    </location>
</feature>
<dbReference type="Gene3D" id="2.130.10.10">
    <property type="entry name" value="YVTN repeat-like/Quinoprotein amine dehydrogenase"/>
    <property type="match status" value="2"/>
</dbReference>
<protein>
    <recommendedName>
        <fullName evidence="17">WD repeat-containing protein 19</fullName>
    </recommendedName>
</protein>
<keyword evidence="2" id="KW-0963">Cytoplasm</keyword>
<dbReference type="GO" id="GO:0060271">
    <property type="term" value="P:cilium assembly"/>
    <property type="evidence" value="ECO:0007669"/>
    <property type="project" value="TreeGrafter"/>
</dbReference>
<evidence type="ECO:0000313" key="15">
    <source>
        <dbReference type="EMBL" id="CAL1276625.1"/>
    </source>
</evidence>
<name>A0AAV1ZXX3_9ARAC</name>
<dbReference type="InterPro" id="IPR040379">
    <property type="entry name" value="WDR19/dyf-2"/>
</dbReference>
<evidence type="ECO:0000256" key="9">
    <source>
        <dbReference type="ARBA" id="ARBA00023273"/>
    </source>
</evidence>
<dbReference type="InterPro" id="IPR057855">
    <property type="entry name" value="Beta-prop_WDR19_1st"/>
</dbReference>
<dbReference type="Pfam" id="PF23145">
    <property type="entry name" value="Zf_2nd_IFT121"/>
    <property type="match status" value="1"/>
</dbReference>
<evidence type="ECO:0000313" key="16">
    <source>
        <dbReference type="Proteomes" id="UP001497382"/>
    </source>
</evidence>
<dbReference type="GO" id="GO:0005929">
    <property type="term" value="C:cilium"/>
    <property type="evidence" value="ECO:0007669"/>
    <property type="project" value="TreeGrafter"/>
</dbReference>
<organism evidence="15 16">
    <name type="scientific">Larinioides sclopetarius</name>
    <dbReference type="NCBI Taxonomy" id="280406"/>
    <lineage>
        <taxon>Eukaryota</taxon>
        <taxon>Metazoa</taxon>
        <taxon>Ecdysozoa</taxon>
        <taxon>Arthropoda</taxon>
        <taxon>Chelicerata</taxon>
        <taxon>Arachnida</taxon>
        <taxon>Araneae</taxon>
        <taxon>Araneomorphae</taxon>
        <taxon>Entelegynae</taxon>
        <taxon>Araneoidea</taxon>
        <taxon>Araneidae</taxon>
        <taxon>Larinioides</taxon>
    </lineage>
</organism>
<reference evidence="15 16" key="1">
    <citation type="submission" date="2024-04" db="EMBL/GenBank/DDBJ databases">
        <authorList>
            <person name="Rising A."/>
            <person name="Reimegard J."/>
            <person name="Sonavane S."/>
            <person name="Akerstrom W."/>
            <person name="Nylinder S."/>
            <person name="Hedman E."/>
            <person name="Kallberg Y."/>
        </authorList>
    </citation>
    <scope>NUCLEOTIDE SEQUENCE [LARGE SCALE GENOMIC DNA]</scope>
</reference>
<feature type="domain" description="IFT121-like zinc finger" evidence="12">
    <location>
        <begin position="1281"/>
        <end position="1327"/>
    </location>
</feature>
<keyword evidence="7" id="KW-0969">Cilium</keyword>
<keyword evidence="6" id="KW-0802">TPR repeat</keyword>
<evidence type="ECO:0000256" key="1">
    <source>
        <dbReference type="ARBA" id="ARBA00004120"/>
    </source>
</evidence>
<comment type="caution">
    <text evidence="15">The sequence shown here is derived from an EMBL/GenBank/DDBJ whole genome shotgun (WGS) entry which is preliminary data.</text>
</comment>
<evidence type="ECO:0000259" key="13">
    <source>
        <dbReference type="Pfam" id="PF23389"/>
    </source>
</evidence>
<dbReference type="InterPro" id="IPR001680">
    <property type="entry name" value="WD40_rpt"/>
</dbReference>
<dbReference type="Pfam" id="PF15911">
    <property type="entry name" value="Beta-prop_WDR19_2nd"/>
    <property type="match status" value="1"/>
</dbReference>
<evidence type="ECO:0000256" key="4">
    <source>
        <dbReference type="ARBA" id="ARBA00022737"/>
    </source>
</evidence>
<keyword evidence="5" id="KW-0970">Cilium biogenesis/degradation</keyword>
<proteinExistence type="predicted"/>
<feature type="domain" description="WDR19 first beta-propeller" evidence="13">
    <location>
        <begin position="17"/>
        <end position="340"/>
    </location>
</feature>
<feature type="region of interest" description="Disordered" evidence="10">
    <location>
        <begin position="1338"/>
        <end position="1360"/>
    </location>
</feature>
<dbReference type="InterPro" id="IPR015943">
    <property type="entry name" value="WD40/YVTN_repeat-like_dom_sf"/>
</dbReference>
<evidence type="ECO:0000256" key="3">
    <source>
        <dbReference type="ARBA" id="ARBA00022574"/>
    </source>
</evidence>